<dbReference type="SUPFAM" id="SSF49464">
    <property type="entry name" value="Carboxypeptidase regulatory domain-like"/>
    <property type="match status" value="1"/>
</dbReference>
<protein>
    <submittedName>
        <fullName evidence="1">Carboxypeptidase-like regulatory domain-containing protein</fullName>
    </submittedName>
</protein>
<reference evidence="2" key="1">
    <citation type="journal article" date="2019" name="Int. J. Syst. Evol. Microbiol.">
        <title>The Global Catalogue of Microorganisms (GCM) 10K type strain sequencing project: providing services to taxonomists for standard genome sequencing and annotation.</title>
        <authorList>
            <consortium name="The Broad Institute Genomics Platform"/>
            <consortium name="The Broad Institute Genome Sequencing Center for Infectious Disease"/>
            <person name="Wu L."/>
            <person name="Ma J."/>
        </authorList>
    </citation>
    <scope>NUCLEOTIDE SEQUENCE [LARGE SCALE GENOMIC DNA]</scope>
    <source>
        <strain evidence="2">KCTC 42805</strain>
    </source>
</reference>
<dbReference type="InterPro" id="IPR008969">
    <property type="entry name" value="CarboxyPept-like_regulatory"/>
</dbReference>
<dbReference type="RefSeq" id="WP_381519555.1">
    <property type="nucleotide sequence ID" value="NZ_JBHULN010000002.1"/>
</dbReference>
<name>A0ABW5M159_9BACT</name>
<evidence type="ECO:0000313" key="2">
    <source>
        <dbReference type="Proteomes" id="UP001597469"/>
    </source>
</evidence>
<keyword evidence="2" id="KW-1185">Reference proteome</keyword>
<organism evidence="1 2">
    <name type="scientific">Spirosoma soli</name>
    <dbReference type="NCBI Taxonomy" id="1770529"/>
    <lineage>
        <taxon>Bacteria</taxon>
        <taxon>Pseudomonadati</taxon>
        <taxon>Bacteroidota</taxon>
        <taxon>Cytophagia</taxon>
        <taxon>Cytophagales</taxon>
        <taxon>Cytophagaceae</taxon>
        <taxon>Spirosoma</taxon>
    </lineage>
</organism>
<dbReference type="Proteomes" id="UP001597469">
    <property type="component" value="Unassembled WGS sequence"/>
</dbReference>
<dbReference type="Gene3D" id="2.60.40.1120">
    <property type="entry name" value="Carboxypeptidase-like, regulatory domain"/>
    <property type="match status" value="1"/>
</dbReference>
<evidence type="ECO:0000313" key="1">
    <source>
        <dbReference type="EMBL" id="MFD2569841.1"/>
    </source>
</evidence>
<dbReference type="EMBL" id="JBHULN010000002">
    <property type="protein sequence ID" value="MFD2569841.1"/>
    <property type="molecule type" value="Genomic_DNA"/>
</dbReference>
<proteinExistence type="predicted"/>
<accession>A0ABW5M159</accession>
<gene>
    <name evidence="1" type="ORF">ACFSUS_04300</name>
</gene>
<sequence length="209" mass="22320">MTDQQIIRIIAQQSGKTCGRFSPEQLHRPLLTNSPGPISQRRLLGLLAVGLLSIKALPAHANLPAISSQQSAFNGSNYLINNGLLADESAAGELVDSVGVISGRVTAASDGSALPAAMVIVKGTSIQVLTDSVGYFRLVIPSELTVPIVVLRIDQVGFISYEITVDPNKGNPLLIDMKEDITVLGEVAIVTSKKKPTFLDRLRNRLSPR</sequence>
<comment type="caution">
    <text evidence="1">The sequence shown here is derived from an EMBL/GenBank/DDBJ whole genome shotgun (WGS) entry which is preliminary data.</text>
</comment>
<dbReference type="Pfam" id="PF13715">
    <property type="entry name" value="CarbopepD_reg_2"/>
    <property type="match status" value="1"/>
</dbReference>